<proteinExistence type="predicted"/>
<dbReference type="EMBL" id="JAEUAK010000002">
    <property type="protein sequence ID" value="MBW9051877.1"/>
    <property type="molecule type" value="Genomic_DNA"/>
</dbReference>
<evidence type="ECO:0000256" key="1">
    <source>
        <dbReference type="SAM" id="MobiDB-lite"/>
    </source>
</evidence>
<dbReference type="RefSeq" id="WP_220333372.1">
    <property type="nucleotide sequence ID" value="NZ_JAEUAK010000002.1"/>
</dbReference>
<accession>A0ABS7GPJ6</accession>
<dbReference type="Proteomes" id="UP000717752">
    <property type="component" value="Unassembled WGS sequence"/>
</dbReference>
<evidence type="ECO:0000313" key="2">
    <source>
        <dbReference type="EMBL" id="MBW9051877.1"/>
    </source>
</evidence>
<protein>
    <recommendedName>
        <fullName evidence="4">SGNH/GDSL hydrolase family protein</fullName>
    </recommendedName>
</protein>
<reference evidence="2 3" key="1">
    <citation type="journal article" date="2021" name="MBio">
        <title>Poor Competitiveness of Bradyrhizobium in Pigeon Pea Root Colonization in Indian Soils.</title>
        <authorList>
            <person name="Chalasani D."/>
            <person name="Basu A."/>
            <person name="Pullabhotla S.V.S.R.N."/>
            <person name="Jorrin B."/>
            <person name="Neal A.L."/>
            <person name="Poole P.S."/>
            <person name="Podile A.R."/>
            <person name="Tkacz A."/>
        </authorList>
    </citation>
    <scope>NUCLEOTIDE SEQUENCE [LARGE SCALE GENOMIC DNA]</scope>
    <source>
        <strain evidence="2 3">HU56</strain>
    </source>
</reference>
<feature type="region of interest" description="Disordered" evidence="1">
    <location>
        <begin position="119"/>
        <end position="141"/>
    </location>
</feature>
<evidence type="ECO:0000313" key="3">
    <source>
        <dbReference type="Proteomes" id="UP000717752"/>
    </source>
</evidence>
<keyword evidence="3" id="KW-1185">Reference proteome</keyword>
<gene>
    <name evidence="2" type="ORF">JNB85_05545</name>
</gene>
<name>A0ABS7GPJ6_9HYPH</name>
<comment type="caution">
    <text evidence="2">The sequence shown here is derived from an EMBL/GenBank/DDBJ whole genome shotgun (WGS) entry which is preliminary data.</text>
</comment>
<organism evidence="2 3">
    <name type="scientific">Rhizobium mesosinicum</name>
    <dbReference type="NCBI Taxonomy" id="335017"/>
    <lineage>
        <taxon>Bacteria</taxon>
        <taxon>Pseudomonadati</taxon>
        <taxon>Pseudomonadota</taxon>
        <taxon>Alphaproteobacteria</taxon>
        <taxon>Hyphomicrobiales</taxon>
        <taxon>Rhizobiaceae</taxon>
        <taxon>Rhizobium/Agrobacterium group</taxon>
        <taxon>Rhizobium</taxon>
    </lineage>
</organism>
<evidence type="ECO:0008006" key="4">
    <source>
        <dbReference type="Google" id="ProtNLM"/>
    </source>
</evidence>
<sequence>MNFERSDPASVVLAGSSLLYRLSPLYFSETPVNIALPGQSPVSSAEIAVAKPAETMVIEINILDRGRDTGLERFSRRVFSPPLGLGALSFAYSPVRSFVSRLFELDAKLSKREEAAATAARRLVDQPPAQPDSGETVSSAAVSLDKRPVSDTIAISAHELRAIADSFEARGSKVYYLLMPMHPLLASTNYEKRSQSAMAAADPKFSERLLSVDWGNELRWDPDGAHLDSRSAVLAARQLEQAIKAARRN</sequence>